<sequence>MRKTDPVALWNNVSKPIKHTSNYFFSHKKLEDPGSISIPCVVGMVKVEIALCDSGASYNVIVGSSRGVAGGSSTLGLRTTLQ</sequence>
<organism evidence="1 2">
    <name type="scientific">Trifolium medium</name>
    <dbReference type="NCBI Taxonomy" id="97028"/>
    <lineage>
        <taxon>Eukaryota</taxon>
        <taxon>Viridiplantae</taxon>
        <taxon>Streptophyta</taxon>
        <taxon>Embryophyta</taxon>
        <taxon>Tracheophyta</taxon>
        <taxon>Spermatophyta</taxon>
        <taxon>Magnoliopsida</taxon>
        <taxon>eudicotyledons</taxon>
        <taxon>Gunneridae</taxon>
        <taxon>Pentapetalae</taxon>
        <taxon>rosids</taxon>
        <taxon>fabids</taxon>
        <taxon>Fabales</taxon>
        <taxon>Fabaceae</taxon>
        <taxon>Papilionoideae</taxon>
        <taxon>50 kb inversion clade</taxon>
        <taxon>NPAAA clade</taxon>
        <taxon>Hologalegina</taxon>
        <taxon>IRL clade</taxon>
        <taxon>Trifolieae</taxon>
        <taxon>Trifolium</taxon>
    </lineage>
</organism>
<reference evidence="1 2" key="1">
    <citation type="journal article" date="2018" name="Front. Plant Sci.">
        <title>Red Clover (Trifolium pratense) and Zigzag Clover (T. medium) - A Picture of Genomic Similarities and Differences.</title>
        <authorList>
            <person name="Dluhosova J."/>
            <person name="Istvanek J."/>
            <person name="Nedelnik J."/>
            <person name="Repkova J."/>
        </authorList>
    </citation>
    <scope>NUCLEOTIDE SEQUENCE [LARGE SCALE GENOMIC DNA]</scope>
    <source>
        <strain evidence="2">cv. 10/8</strain>
        <tissue evidence="1">Leaf</tissue>
    </source>
</reference>
<dbReference type="AlphaFoldDB" id="A0A392SVV4"/>
<feature type="non-terminal residue" evidence="1">
    <location>
        <position position="82"/>
    </location>
</feature>
<protein>
    <submittedName>
        <fullName evidence="1">Uncharacterized protein</fullName>
    </submittedName>
</protein>
<accession>A0A392SVV4</accession>
<evidence type="ECO:0000313" key="1">
    <source>
        <dbReference type="EMBL" id="MCI52582.1"/>
    </source>
</evidence>
<keyword evidence="2" id="KW-1185">Reference proteome</keyword>
<evidence type="ECO:0000313" key="2">
    <source>
        <dbReference type="Proteomes" id="UP000265520"/>
    </source>
</evidence>
<comment type="caution">
    <text evidence="1">The sequence shown here is derived from an EMBL/GenBank/DDBJ whole genome shotgun (WGS) entry which is preliminary data.</text>
</comment>
<dbReference type="Proteomes" id="UP000265520">
    <property type="component" value="Unassembled WGS sequence"/>
</dbReference>
<name>A0A392SVV4_9FABA</name>
<proteinExistence type="predicted"/>
<dbReference type="EMBL" id="LXQA010449478">
    <property type="protein sequence ID" value="MCI52582.1"/>
    <property type="molecule type" value="Genomic_DNA"/>
</dbReference>